<gene>
    <name evidence="2" type="ORF">KDA27_19975</name>
</gene>
<protein>
    <submittedName>
        <fullName evidence="2">DUF3313 domain-containing protein</fullName>
    </submittedName>
</protein>
<dbReference type="PROSITE" id="PS51257">
    <property type="entry name" value="PROKAR_LIPOPROTEIN"/>
    <property type="match status" value="1"/>
</dbReference>
<name>A0A956NFZ0_UNCEI</name>
<comment type="caution">
    <text evidence="2">The sequence shown here is derived from an EMBL/GenBank/DDBJ whole genome shotgun (WGS) entry which is preliminary data.</text>
</comment>
<dbReference type="AlphaFoldDB" id="A0A956NFZ0"/>
<dbReference type="EMBL" id="JAGQHS010000141">
    <property type="protein sequence ID" value="MCA9758082.1"/>
    <property type="molecule type" value="Genomic_DNA"/>
</dbReference>
<reference evidence="2" key="2">
    <citation type="journal article" date="2021" name="Microbiome">
        <title>Successional dynamics and alternative stable states in a saline activated sludge microbial community over 9 years.</title>
        <authorList>
            <person name="Wang Y."/>
            <person name="Ye J."/>
            <person name="Ju F."/>
            <person name="Liu L."/>
            <person name="Boyd J.A."/>
            <person name="Deng Y."/>
            <person name="Parks D.H."/>
            <person name="Jiang X."/>
            <person name="Yin X."/>
            <person name="Woodcroft B.J."/>
            <person name="Tyson G.W."/>
            <person name="Hugenholtz P."/>
            <person name="Polz M.F."/>
            <person name="Zhang T."/>
        </authorList>
    </citation>
    <scope>NUCLEOTIDE SEQUENCE</scope>
    <source>
        <strain evidence="2">HKST-UBA02</strain>
    </source>
</reference>
<keyword evidence="1" id="KW-0732">Signal</keyword>
<feature type="signal peptide" evidence="1">
    <location>
        <begin position="1"/>
        <end position="20"/>
    </location>
</feature>
<sequence length="223" mass="23341">MKYCCRALWALCGIASLASMGCGSTRSARVEPAGFLGDVSELQAVEGGGRSGVYVTEPGVLRDYDAFLVDPVLVYFGTSAAAVDPDELAQLTRTLHDEVVEELTSGGYSVVESPGPGILRIRAALTDVDPSRPAANIGAKAAGIASGVSGFMVPAVDLGGASIEVEMLDSETGVRVAALRDARKGRRFGGTIASAQKWGHAEAAFKEWAKELRDHLDGLRDTK</sequence>
<dbReference type="Pfam" id="PF11769">
    <property type="entry name" value="DUF3313"/>
    <property type="match status" value="1"/>
</dbReference>
<evidence type="ECO:0000313" key="2">
    <source>
        <dbReference type="EMBL" id="MCA9758082.1"/>
    </source>
</evidence>
<organism evidence="2 3">
    <name type="scientific">Eiseniibacteriota bacterium</name>
    <dbReference type="NCBI Taxonomy" id="2212470"/>
    <lineage>
        <taxon>Bacteria</taxon>
        <taxon>Candidatus Eiseniibacteriota</taxon>
    </lineage>
</organism>
<dbReference type="Proteomes" id="UP000739538">
    <property type="component" value="Unassembled WGS sequence"/>
</dbReference>
<proteinExistence type="predicted"/>
<dbReference type="InterPro" id="IPR021747">
    <property type="entry name" value="DUF3313"/>
</dbReference>
<feature type="chain" id="PRO_5037973642" evidence="1">
    <location>
        <begin position="21"/>
        <end position="223"/>
    </location>
</feature>
<evidence type="ECO:0000313" key="3">
    <source>
        <dbReference type="Proteomes" id="UP000739538"/>
    </source>
</evidence>
<reference evidence="2" key="1">
    <citation type="submission" date="2020-04" db="EMBL/GenBank/DDBJ databases">
        <authorList>
            <person name="Zhang T."/>
        </authorList>
    </citation>
    <scope>NUCLEOTIDE SEQUENCE</scope>
    <source>
        <strain evidence="2">HKST-UBA02</strain>
    </source>
</reference>
<accession>A0A956NFZ0</accession>
<evidence type="ECO:0000256" key="1">
    <source>
        <dbReference type="SAM" id="SignalP"/>
    </source>
</evidence>